<reference evidence="2" key="1">
    <citation type="submission" date="2023-03" db="EMBL/GenBank/DDBJ databases">
        <title>Massive genome expansion in bonnet fungi (Mycena s.s.) driven by repeated elements and novel gene families across ecological guilds.</title>
        <authorList>
            <consortium name="Lawrence Berkeley National Laboratory"/>
            <person name="Harder C.B."/>
            <person name="Miyauchi S."/>
            <person name="Viragh M."/>
            <person name="Kuo A."/>
            <person name="Thoen E."/>
            <person name="Andreopoulos B."/>
            <person name="Lu D."/>
            <person name="Skrede I."/>
            <person name="Drula E."/>
            <person name="Henrissat B."/>
            <person name="Morin E."/>
            <person name="Kohler A."/>
            <person name="Barry K."/>
            <person name="LaButti K."/>
            <person name="Morin E."/>
            <person name="Salamov A."/>
            <person name="Lipzen A."/>
            <person name="Mereny Z."/>
            <person name="Hegedus B."/>
            <person name="Baldrian P."/>
            <person name="Stursova M."/>
            <person name="Weitz H."/>
            <person name="Taylor A."/>
            <person name="Grigoriev I.V."/>
            <person name="Nagy L.G."/>
            <person name="Martin F."/>
            <person name="Kauserud H."/>
        </authorList>
    </citation>
    <scope>NUCLEOTIDE SEQUENCE</scope>
    <source>
        <strain evidence="2">9144</strain>
    </source>
</reference>
<keyword evidence="3" id="KW-1185">Reference proteome</keyword>
<gene>
    <name evidence="2" type="ORF">GGX14DRAFT_428280</name>
</gene>
<accession>A0AAD6VTF2</accession>
<comment type="caution">
    <text evidence="2">The sequence shown here is derived from an EMBL/GenBank/DDBJ whole genome shotgun (WGS) entry which is preliminary data.</text>
</comment>
<name>A0AAD6VTF2_9AGAR</name>
<protein>
    <submittedName>
        <fullName evidence="2">Uncharacterized protein</fullName>
    </submittedName>
</protein>
<evidence type="ECO:0000313" key="3">
    <source>
        <dbReference type="Proteomes" id="UP001219525"/>
    </source>
</evidence>
<organism evidence="2 3">
    <name type="scientific">Mycena pura</name>
    <dbReference type="NCBI Taxonomy" id="153505"/>
    <lineage>
        <taxon>Eukaryota</taxon>
        <taxon>Fungi</taxon>
        <taxon>Dikarya</taxon>
        <taxon>Basidiomycota</taxon>
        <taxon>Agaricomycotina</taxon>
        <taxon>Agaricomycetes</taxon>
        <taxon>Agaricomycetidae</taxon>
        <taxon>Agaricales</taxon>
        <taxon>Marasmiineae</taxon>
        <taxon>Mycenaceae</taxon>
        <taxon>Mycena</taxon>
    </lineage>
</organism>
<dbReference type="Proteomes" id="UP001219525">
    <property type="component" value="Unassembled WGS sequence"/>
</dbReference>
<proteinExistence type="predicted"/>
<sequence>MPLSLTPALAAFVVVVIDPVATVAALKDPLATAAATKMVPRKYVGYVSRAIDVFDWKAPYHTYAIQFTSPVPADICMPVSPQAAPRLGGHQALRTTMPLPWAAAHQPSCMCSTVRVPVRLEDHSAATFLTPTDVMRHRRILADDMALLRRAGSADFDLCDLECDGLNLAHVSEEQDVDMAMEIQLPDTKIVVDLSYDLSELDELPDPSGFFEEKRQLQELVAKSISRKDECVVEISTEPVAVVEDVPVRLMDSQEAKPLTRIDPKTPYQWSRREHLSISGYLFNIGVLLSVVGEVAARTERLSAALMHMEEEGVKFLQRWSGTVPVRFG</sequence>
<keyword evidence="1" id="KW-0732">Signal</keyword>
<feature type="signal peptide" evidence="1">
    <location>
        <begin position="1"/>
        <end position="25"/>
    </location>
</feature>
<dbReference type="EMBL" id="JARJCW010000007">
    <property type="protein sequence ID" value="KAJ7222247.1"/>
    <property type="molecule type" value="Genomic_DNA"/>
</dbReference>
<dbReference type="AlphaFoldDB" id="A0AAD6VTF2"/>
<feature type="chain" id="PRO_5042048357" evidence="1">
    <location>
        <begin position="26"/>
        <end position="329"/>
    </location>
</feature>
<evidence type="ECO:0000256" key="1">
    <source>
        <dbReference type="SAM" id="SignalP"/>
    </source>
</evidence>
<evidence type="ECO:0000313" key="2">
    <source>
        <dbReference type="EMBL" id="KAJ7222247.1"/>
    </source>
</evidence>